<evidence type="ECO:0008006" key="3">
    <source>
        <dbReference type="Google" id="ProtNLM"/>
    </source>
</evidence>
<accession>A0ABW7Y8C0</accession>
<protein>
    <recommendedName>
        <fullName evidence="3">TetR family transcriptional regulator</fullName>
    </recommendedName>
</protein>
<sequence>MPSVFFGRIGRLHNKGRAGQADAETPARVVSAVLFLAMAAGPNATASTDEILRDVRAQIGSVLPR</sequence>
<evidence type="ECO:0000313" key="1">
    <source>
        <dbReference type="EMBL" id="MFI5678629.1"/>
    </source>
</evidence>
<evidence type="ECO:0000313" key="2">
    <source>
        <dbReference type="Proteomes" id="UP001612415"/>
    </source>
</evidence>
<proteinExistence type="predicted"/>
<keyword evidence="2" id="KW-1185">Reference proteome</keyword>
<dbReference type="EMBL" id="JBITDC010000012">
    <property type="protein sequence ID" value="MFI5678629.1"/>
    <property type="molecule type" value="Genomic_DNA"/>
</dbReference>
<organism evidence="1 2">
    <name type="scientific">Streptomyces cellulosae</name>
    <dbReference type="NCBI Taxonomy" id="1968"/>
    <lineage>
        <taxon>Bacteria</taxon>
        <taxon>Bacillati</taxon>
        <taxon>Actinomycetota</taxon>
        <taxon>Actinomycetes</taxon>
        <taxon>Kitasatosporales</taxon>
        <taxon>Streptomycetaceae</taxon>
        <taxon>Streptomyces</taxon>
    </lineage>
</organism>
<gene>
    <name evidence="1" type="ORF">ACIA8P_28865</name>
</gene>
<dbReference type="RefSeq" id="WP_398659162.1">
    <property type="nucleotide sequence ID" value="NZ_JBITDC010000012.1"/>
</dbReference>
<reference evidence="1 2" key="1">
    <citation type="submission" date="2024-10" db="EMBL/GenBank/DDBJ databases">
        <title>The Natural Products Discovery Center: Release of the First 8490 Sequenced Strains for Exploring Actinobacteria Biosynthetic Diversity.</title>
        <authorList>
            <person name="Kalkreuter E."/>
            <person name="Kautsar S.A."/>
            <person name="Yang D."/>
            <person name="Bader C.D."/>
            <person name="Teijaro C.N."/>
            <person name="Fluegel L."/>
            <person name="Davis C.M."/>
            <person name="Simpson J.R."/>
            <person name="Lauterbach L."/>
            <person name="Steele A.D."/>
            <person name="Gui C."/>
            <person name="Meng S."/>
            <person name="Li G."/>
            <person name="Viehrig K."/>
            <person name="Ye F."/>
            <person name="Su P."/>
            <person name="Kiefer A.F."/>
            <person name="Nichols A."/>
            <person name="Cepeda A.J."/>
            <person name="Yan W."/>
            <person name="Fan B."/>
            <person name="Jiang Y."/>
            <person name="Adhikari A."/>
            <person name="Zheng C.-J."/>
            <person name="Schuster L."/>
            <person name="Cowan T.M."/>
            <person name="Smanski M.J."/>
            <person name="Chevrette M.G."/>
            <person name="De Carvalho L.P.S."/>
            <person name="Shen B."/>
        </authorList>
    </citation>
    <scope>NUCLEOTIDE SEQUENCE [LARGE SCALE GENOMIC DNA]</scope>
    <source>
        <strain evidence="1 2">NPDC051599</strain>
    </source>
</reference>
<dbReference type="Proteomes" id="UP001612415">
    <property type="component" value="Unassembled WGS sequence"/>
</dbReference>
<name>A0ABW7Y8C0_STRCE</name>
<comment type="caution">
    <text evidence="1">The sequence shown here is derived from an EMBL/GenBank/DDBJ whole genome shotgun (WGS) entry which is preliminary data.</text>
</comment>